<feature type="transmembrane region" description="Helical" evidence="3">
    <location>
        <begin position="306"/>
        <end position="327"/>
    </location>
</feature>
<feature type="coiled-coil region" evidence="2">
    <location>
        <begin position="157"/>
        <end position="184"/>
    </location>
</feature>
<evidence type="ECO:0000259" key="4">
    <source>
        <dbReference type="PROSITE" id="PS50127"/>
    </source>
</evidence>
<sequence>MATPKFNSKSPTIRRIMREAAELSSAPSPDYHAVPLETDLFEWHFTLRGPPKSAYADGIYHGRIVLPPTYPLRPPSFRFLTPSGRFETNREICLSISGHHEETWQPAWGLRTALVALRSFMETDAKGQVGGMDTSEAVRRRLAQESGGWKCAVCGGGKTNREIMEEQEEAVKRAEEERVAKGETKDEKEVEVPQELKMGFRDEMEQAKAELEGGASGSRPPAGRIDEESAQLAEGFVRTTNLLPVDLPVDPAASPLEQAQPEYPSVPVQHTRTTPLPRPPQDIVGAAYQNQAQLRQGMARDGVSVWIDRLIVIVSALLMVMLAKVMLG</sequence>
<dbReference type="Proteomes" id="UP000275385">
    <property type="component" value="Unassembled WGS sequence"/>
</dbReference>
<dbReference type="SMART" id="SM00212">
    <property type="entry name" value="UBCc"/>
    <property type="match status" value="1"/>
</dbReference>
<evidence type="ECO:0000256" key="3">
    <source>
        <dbReference type="SAM" id="Phobius"/>
    </source>
</evidence>
<dbReference type="Pfam" id="PF00179">
    <property type="entry name" value="UQ_con"/>
    <property type="match status" value="1"/>
</dbReference>
<dbReference type="EMBL" id="QVQW01000025">
    <property type="protein sequence ID" value="RKU44964.1"/>
    <property type="molecule type" value="Genomic_DNA"/>
</dbReference>
<dbReference type="InterPro" id="IPR050113">
    <property type="entry name" value="Ub_conjugating_enzyme"/>
</dbReference>
<dbReference type="FunFam" id="3.10.110.10:FF:000093">
    <property type="entry name" value="Ubiquitin conjugating enzyme (UbcF), putative"/>
    <property type="match status" value="1"/>
</dbReference>
<dbReference type="PANTHER" id="PTHR24067">
    <property type="entry name" value="UBIQUITIN-CONJUGATING ENZYME E2"/>
    <property type="match status" value="1"/>
</dbReference>
<comment type="caution">
    <text evidence="5">The sequence shown here is derived from an EMBL/GenBank/DDBJ whole genome shotgun (WGS) entry which is preliminary data.</text>
</comment>
<keyword evidence="2" id="KW-0175">Coiled coil</keyword>
<evidence type="ECO:0000313" key="5">
    <source>
        <dbReference type="EMBL" id="RKU44964.1"/>
    </source>
</evidence>
<keyword evidence="3" id="KW-1133">Transmembrane helix</keyword>
<organism evidence="5 6">
    <name type="scientific">Coniochaeta pulveracea</name>
    <dbReference type="NCBI Taxonomy" id="177199"/>
    <lineage>
        <taxon>Eukaryota</taxon>
        <taxon>Fungi</taxon>
        <taxon>Dikarya</taxon>
        <taxon>Ascomycota</taxon>
        <taxon>Pezizomycotina</taxon>
        <taxon>Sordariomycetes</taxon>
        <taxon>Sordariomycetidae</taxon>
        <taxon>Coniochaetales</taxon>
        <taxon>Coniochaetaceae</taxon>
        <taxon>Coniochaeta</taxon>
    </lineage>
</organism>
<dbReference type="InterPro" id="IPR000608">
    <property type="entry name" value="UBC"/>
</dbReference>
<feature type="domain" description="UBC core" evidence="4">
    <location>
        <begin position="11"/>
        <end position="172"/>
    </location>
</feature>
<dbReference type="STRING" id="177199.A0A420YAR3"/>
<keyword evidence="3" id="KW-0472">Membrane</keyword>
<dbReference type="PROSITE" id="PS50127">
    <property type="entry name" value="UBC_2"/>
    <property type="match status" value="1"/>
</dbReference>
<dbReference type="Gene3D" id="3.10.110.10">
    <property type="entry name" value="Ubiquitin Conjugating Enzyme"/>
    <property type="match status" value="1"/>
</dbReference>
<keyword evidence="6" id="KW-1185">Reference proteome</keyword>
<evidence type="ECO:0000313" key="6">
    <source>
        <dbReference type="Proteomes" id="UP000275385"/>
    </source>
</evidence>
<protein>
    <recommendedName>
        <fullName evidence="4">UBC core domain-containing protein</fullName>
    </recommendedName>
</protein>
<dbReference type="CDD" id="cd23799">
    <property type="entry name" value="UBCc_UBE2J"/>
    <property type="match status" value="1"/>
</dbReference>
<dbReference type="InterPro" id="IPR016135">
    <property type="entry name" value="UBQ-conjugating_enzyme/RWD"/>
</dbReference>
<keyword evidence="1" id="KW-0833">Ubl conjugation pathway</keyword>
<dbReference type="AlphaFoldDB" id="A0A420YAR3"/>
<evidence type="ECO:0000256" key="2">
    <source>
        <dbReference type="SAM" id="Coils"/>
    </source>
</evidence>
<dbReference type="OrthoDB" id="1158011at2759"/>
<keyword evidence="3" id="KW-0812">Transmembrane</keyword>
<name>A0A420YAR3_9PEZI</name>
<accession>A0A420YAR3</accession>
<proteinExistence type="predicted"/>
<gene>
    <name evidence="5" type="ORF">DL546_006861</name>
</gene>
<dbReference type="SUPFAM" id="SSF54495">
    <property type="entry name" value="UBC-like"/>
    <property type="match status" value="1"/>
</dbReference>
<reference evidence="5 6" key="1">
    <citation type="submission" date="2018-08" db="EMBL/GenBank/DDBJ databases">
        <title>Draft genome of the lignicolous fungus Coniochaeta pulveracea.</title>
        <authorList>
            <person name="Borstlap C.J."/>
            <person name="De Witt R.N."/>
            <person name="Botha A."/>
            <person name="Volschenk H."/>
        </authorList>
    </citation>
    <scope>NUCLEOTIDE SEQUENCE [LARGE SCALE GENOMIC DNA]</scope>
    <source>
        <strain evidence="5 6">CAB683</strain>
    </source>
</reference>
<evidence type="ECO:0000256" key="1">
    <source>
        <dbReference type="ARBA" id="ARBA00022786"/>
    </source>
</evidence>